<dbReference type="AlphaFoldDB" id="A0A1C5AM47"/>
<protein>
    <submittedName>
        <fullName evidence="2">Uncharacterized protein</fullName>
    </submittedName>
</protein>
<evidence type="ECO:0000256" key="1">
    <source>
        <dbReference type="SAM" id="MobiDB-lite"/>
    </source>
</evidence>
<dbReference type="RefSeq" id="WP_074477648.1">
    <property type="nucleotide sequence ID" value="NZ_FMCT01000014.1"/>
</dbReference>
<accession>A0A1C5AM47</accession>
<proteinExistence type="predicted"/>
<evidence type="ECO:0000313" key="2">
    <source>
        <dbReference type="EMBL" id="SCF46312.1"/>
    </source>
</evidence>
<keyword evidence="3" id="KW-1185">Reference proteome</keyword>
<reference evidence="3" key="1">
    <citation type="submission" date="2016-06" db="EMBL/GenBank/DDBJ databases">
        <authorList>
            <person name="Varghese N."/>
            <person name="Submissions Spin"/>
        </authorList>
    </citation>
    <scope>NUCLEOTIDE SEQUENCE [LARGE SCALE GENOMIC DNA]</scope>
    <source>
        <strain evidence="3">DSM 43168</strain>
    </source>
</reference>
<gene>
    <name evidence="2" type="ORF">GA0070563_114164</name>
</gene>
<evidence type="ECO:0000313" key="3">
    <source>
        <dbReference type="Proteomes" id="UP000183585"/>
    </source>
</evidence>
<dbReference type="EMBL" id="FMCT01000014">
    <property type="protein sequence ID" value="SCF46312.1"/>
    <property type="molecule type" value="Genomic_DNA"/>
</dbReference>
<organism evidence="2 3">
    <name type="scientific">Micromonospora carbonacea</name>
    <dbReference type="NCBI Taxonomy" id="47853"/>
    <lineage>
        <taxon>Bacteria</taxon>
        <taxon>Bacillati</taxon>
        <taxon>Actinomycetota</taxon>
        <taxon>Actinomycetes</taxon>
        <taxon>Micromonosporales</taxon>
        <taxon>Micromonosporaceae</taxon>
        <taxon>Micromonospora</taxon>
    </lineage>
</organism>
<dbReference type="Proteomes" id="UP000183585">
    <property type="component" value="Unassembled WGS sequence"/>
</dbReference>
<name>A0A1C5AM47_9ACTN</name>
<feature type="region of interest" description="Disordered" evidence="1">
    <location>
        <begin position="204"/>
        <end position="232"/>
    </location>
</feature>
<sequence>MEWISVIGAVCGAVIALAGAVTVEAQHSRQERRRSREAERLGYCLDFAVALDSAHSGLREVAQDDDDPSRRLRRANRVVHEANVFAARERLLVAGTVELVKAGELAYQRLIAVRNAVRSGAALSSREYHQTYHGYAEAIWQLRMAARADLDQARIKPVDLARRSWSEREGCHGCLGPADGRPLGEAGGSPVEAAAAMVARAGPERGTALPAGGCGAGDGNRTRTVSLEDTRS</sequence>